<evidence type="ECO:0000313" key="1">
    <source>
        <dbReference type="EMBL" id="MBD3849399.1"/>
    </source>
</evidence>
<dbReference type="Proteomes" id="UP000619295">
    <property type="component" value="Unassembled WGS sequence"/>
</dbReference>
<sequence length="175" mass="19097">MSRPTNTSDWQTELYRKHSSWIAGTPPHMAIGDGWAKIVSRLFDRIAETLAGDLPSTNVAIIDIKEKYGEFRIDLLAPVGPEAEAAIERAILLAELRSECSCDECGEAGRMRSTLGQSGWLAVKCDAHGAGYPRIVAKGPPRRRITDRHGVFDVAYDRATDSITQTLVAGLGETD</sequence>
<gene>
    <name evidence="1" type="ORF">IED13_27180</name>
</gene>
<proteinExistence type="predicted"/>
<dbReference type="EMBL" id="JACXWY010000037">
    <property type="protein sequence ID" value="MBD3849399.1"/>
    <property type="molecule type" value="Genomic_DNA"/>
</dbReference>
<organism evidence="1 2">
    <name type="scientific">Bosea spartocytisi</name>
    <dbReference type="NCBI Taxonomy" id="2773451"/>
    <lineage>
        <taxon>Bacteria</taxon>
        <taxon>Pseudomonadati</taxon>
        <taxon>Pseudomonadota</taxon>
        <taxon>Alphaproteobacteria</taxon>
        <taxon>Hyphomicrobiales</taxon>
        <taxon>Boseaceae</taxon>
        <taxon>Bosea</taxon>
    </lineage>
</organism>
<dbReference type="RefSeq" id="WP_191125991.1">
    <property type="nucleotide sequence ID" value="NZ_JACXWY010000037.1"/>
</dbReference>
<reference evidence="1" key="1">
    <citation type="submission" date="2020-09" db="EMBL/GenBank/DDBJ databases">
        <title>Bosea spartocytisi sp. nov. a root nodule endophyte of Spartocytisus supranubius in the high mountain ecosystem fo the Teide National Park (Canary Islands, Spain).</title>
        <authorList>
            <person name="Pulido-Suarez L."/>
            <person name="Peix A."/>
            <person name="Igual J.M."/>
            <person name="Socas-Perez N."/>
            <person name="Velazquez E."/>
            <person name="Flores-Felix J.D."/>
            <person name="Leon-Barrios M."/>
        </authorList>
    </citation>
    <scope>NUCLEOTIDE SEQUENCE</scope>
    <source>
        <strain evidence="1">SSUT16</strain>
    </source>
</reference>
<dbReference type="AlphaFoldDB" id="A0A927EEP2"/>
<keyword evidence="2" id="KW-1185">Reference proteome</keyword>
<accession>A0A927EEP2</accession>
<evidence type="ECO:0000313" key="2">
    <source>
        <dbReference type="Proteomes" id="UP000619295"/>
    </source>
</evidence>
<name>A0A927EEP2_9HYPH</name>
<comment type="caution">
    <text evidence="1">The sequence shown here is derived from an EMBL/GenBank/DDBJ whole genome shotgun (WGS) entry which is preliminary data.</text>
</comment>
<protein>
    <submittedName>
        <fullName evidence="1">Uncharacterized protein</fullName>
    </submittedName>
</protein>